<name>A0A059F477_9MICR</name>
<keyword evidence="1" id="KW-0479">Metal-binding</keyword>
<proteinExistence type="predicted"/>
<dbReference type="InterPro" id="IPR000679">
    <property type="entry name" value="Znf_GATA"/>
</dbReference>
<dbReference type="OrthoDB" id="2162994at2759"/>
<dbReference type="GO" id="GO:0008270">
    <property type="term" value="F:zinc ion binding"/>
    <property type="evidence" value="ECO:0007669"/>
    <property type="project" value="UniProtKB-KW"/>
</dbReference>
<dbReference type="AlphaFoldDB" id="A0A059F477"/>
<keyword evidence="1" id="KW-0862">Zinc</keyword>
<keyword evidence="1" id="KW-0863">Zinc-finger</keyword>
<evidence type="ECO:0000313" key="4">
    <source>
        <dbReference type="Proteomes" id="UP000030655"/>
    </source>
</evidence>
<dbReference type="Pfam" id="PF00320">
    <property type="entry name" value="GATA"/>
    <property type="match status" value="1"/>
</dbReference>
<gene>
    <name evidence="3" type="ORF">H312_00708</name>
</gene>
<evidence type="ECO:0000256" key="1">
    <source>
        <dbReference type="PROSITE-ProRule" id="PRU00094"/>
    </source>
</evidence>
<dbReference type="PANTHER" id="PTHR47341:SF1">
    <property type="entry name" value="GATA-TYPE ZINC FINGER PROTEIN 1"/>
    <property type="match status" value="1"/>
</dbReference>
<dbReference type="GO" id="GO:0043565">
    <property type="term" value="F:sequence-specific DNA binding"/>
    <property type="evidence" value="ECO:0007669"/>
    <property type="project" value="InterPro"/>
</dbReference>
<dbReference type="HOGENOM" id="CLU_1844609_0_0_1"/>
<dbReference type="STRING" id="1288291.A0A059F477"/>
<reference evidence="4" key="1">
    <citation type="submission" date="2013-02" db="EMBL/GenBank/DDBJ databases">
        <authorList>
            <consortium name="The Broad Institute Genome Sequencing Platform"/>
            <person name="Cuomo C."/>
            <person name="Becnel J."/>
            <person name="Sanscrainte N."/>
            <person name="Walker B."/>
            <person name="Young S.K."/>
            <person name="Zeng Q."/>
            <person name="Gargeya S."/>
            <person name="Fitzgerald M."/>
            <person name="Haas B."/>
            <person name="Abouelleil A."/>
            <person name="Alvarado L."/>
            <person name="Arachchi H.M."/>
            <person name="Berlin A.M."/>
            <person name="Chapman S.B."/>
            <person name="Dewar J."/>
            <person name="Goldberg J."/>
            <person name="Griggs A."/>
            <person name="Gujja S."/>
            <person name="Hansen M."/>
            <person name="Howarth C."/>
            <person name="Imamovic A."/>
            <person name="Larimer J."/>
            <person name="McCowan C."/>
            <person name="Murphy C."/>
            <person name="Neiman D."/>
            <person name="Pearson M."/>
            <person name="Priest M."/>
            <person name="Roberts A."/>
            <person name="Saif S."/>
            <person name="Shea T."/>
            <person name="Sisk P."/>
            <person name="Sykes S."/>
            <person name="Wortman J."/>
            <person name="Nusbaum C."/>
            <person name="Birren B."/>
        </authorList>
    </citation>
    <scope>NUCLEOTIDE SEQUENCE [LARGE SCALE GENOMIC DNA]</scope>
    <source>
        <strain evidence="4">PRA339</strain>
    </source>
</reference>
<dbReference type="PROSITE" id="PS50114">
    <property type="entry name" value="GATA_ZN_FINGER_2"/>
    <property type="match status" value="1"/>
</dbReference>
<keyword evidence="4" id="KW-1185">Reference proteome</keyword>
<dbReference type="Gene3D" id="3.30.50.10">
    <property type="entry name" value="Erythroid Transcription Factor GATA-1, subunit A"/>
    <property type="match status" value="1"/>
</dbReference>
<reference evidence="3 4" key="2">
    <citation type="submission" date="2014-03" db="EMBL/GenBank/DDBJ databases">
        <title>The Genome Sequence of Anncaliia algerae insect isolate PRA339.</title>
        <authorList>
            <consortium name="The Broad Institute Genome Sequencing Platform"/>
            <consortium name="The Broad Institute Genome Sequencing Center for Infectious Disease"/>
            <person name="Cuomo C."/>
            <person name="Becnel J."/>
            <person name="Sanscrainte N."/>
            <person name="Walker B."/>
            <person name="Young S.K."/>
            <person name="Zeng Q."/>
            <person name="Gargeya S."/>
            <person name="Fitzgerald M."/>
            <person name="Haas B."/>
            <person name="Abouelleil A."/>
            <person name="Alvarado L."/>
            <person name="Arachchi H.M."/>
            <person name="Berlin A.M."/>
            <person name="Chapman S.B."/>
            <person name="Dewar J."/>
            <person name="Goldberg J."/>
            <person name="Griggs A."/>
            <person name="Gujja S."/>
            <person name="Hansen M."/>
            <person name="Howarth C."/>
            <person name="Imamovic A."/>
            <person name="Larimer J."/>
            <person name="McCowan C."/>
            <person name="Murphy C."/>
            <person name="Neiman D."/>
            <person name="Pearson M."/>
            <person name="Priest M."/>
            <person name="Roberts A."/>
            <person name="Saif S."/>
            <person name="Shea T."/>
            <person name="Sisk P."/>
            <person name="Sykes S."/>
            <person name="Wortman J."/>
            <person name="Nusbaum C."/>
            <person name="Birren B."/>
        </authorList>
    </citation>
    <scope>NUCLEOTIDE SEQUENCE [LARGE SCALE GENOMIC DNA]</scope>
    <source>
        <strain evidence="3 4">PRA339</strain>
    </source>
</reference>
<feature type="domain" description="GATA-type" evidence="2">
    <location>
        <begin position="73"/>
        <end position="109"/>
    </location>
</feature>
<accession>A0A059F477</accession>
<evidence type="ECO:0000259" key="2">
    <source>
        <dbReference type="PROSITE" id="PS50114"/>
    </source>
</evidence>
<organism evidence="3 4">
    <name type="scientific">Anncaliia algerae PRA339</name>
    <dbReference type="NCBI Taxonomy" id="1288291"/>
    <lineage>
        <taxon>Eukaryota</taxon>
        <taxon>Fungi</taxon>
        <taxon>Fungi incertae sedis</taxon>
        <taxon>Microsporidia</taxon>
        <taxon>Tubulinosematoidea</taxon>
        <taxon>Tubulinosematidae</taxon>
        <taxon>Anncaliia</taxon>
    </lineage>
</organism>
<dbReference type="VEuPathDB" id="MicrosporidiaDB:H312_00708"/>
<dbReference type="EMBL" id="KK365136">
    <property type="protein sequence ID" value="KCZ81809.1"/>
    <property type="molecule type" value="Genomic_DNA"/>
</dbReference>
<dbReference type="SUPFAM" id="SSF57716">
    <property type="entry name" value="Glucocorticoid receptor-like (DNA-binding domain)"/>
    <property type="match status" value="1"/>
</dbReference>
<dbReference type="PANTHER" id="PTHR47341">
    <property type="entry name" value="GATA-TYPE ZINC FINGER PROTEIN 1"/>
    <property type="match status" value="1"/>
</dbReference>
<dbReference type="InterPro" id="IPR013088">
    <property type="entry name" value="Znf_NHR/GATA"/>
</dbReference>
<dbReference type="InterPro" id="IPR053116">
    <property type="entry name" value="GATA-type_Znf_Regulator"/>
</dbReference>
<evidence type="ECO:0000313" key="3">
    <source>
        <dbReference type="EMBL" id="KCZ81809.1"/>
    </source>
</evidence>
<protein>
    <recommendedName>
        <fullName evidence="2">GATA-type domain-containing protein</fullName>
    </recommendedName>
</protein>
<dbReference type="SMART" id="SM00401">
    <property type="entry name" value="ZnF_GATA"/>
    <property type="match status" value="1"/>
</dbReference>
<dbReference type="GO" id="GO:0006357">
    <property type="term" value="P:regulation of transcription by RNA polymerase II"/>
    <property type="evidence" value="ECO:0007669"/>
    <property type="project" value="TreeGrafter"/>
</dbReference>
<sequence>MLLRDNNKKESPLIGTVKRARKRIFLQHCCETGCRLTMPFKLNTKLMEKIEKIEIIRNPLFNYISRRICKDKKNRNFYCSSCKVSVTMYWRDGWEENILLCNKCGLRFEKIRFYCKKCLYVPNKKEHKNKDCVNCLFEW</sequence>
<dbReference type="GO" id="GO:0005634">
    <property type="term" value="C:nucleus"/>
    <property type="evidence" value="ECO:0007669"/>
    <property type="project" value="TreeGrafter"/>
</dbReference>
<dbReference type="Proteomes" id="UP000030655">
    <property type="component" value="Unassembled WGS sequence"/>
</dbReference>